<feature type="region of interest" description="Disordered" evidence="6">
    <location>
        <begin position="787"/>
        <end position="818"/>
    </location>
</feature>
<dbReference type="GO" id="GO:0006605">
    <property type="term" value="P:protein targeting"/>
    <property type="evidence" value="ECO:0007669"/>
    <property type="project" value="TreeGrafter"/>
</dbReference>
<dbReference type="OrthoDB" id="10067624at2759"/>
<accession>A0A1V9XM71</accession>
<protein>
    <submittedName>
        <fullName evidence="8">Selenide</fullName>
    </submittedName>
</protein>
<feature type="domain" description="HAP1 N-terminal" evidence="7">
    <location>
        <begin position="5"/>
        <end position="307"/>
    </location>
</feature>
<feature type="coiled-coil region" evidence="5">
    <location>
        <begin position="164"/>
        <end position="300"/>
    </location>
</feature>
<dbReference type="InterPro" id="IPR022154">
    <property type="entry name" value="TRAK1/2_C"/>
</dbReference>
<proteinExistence type="inferred from homology"/>
<name>A0A1V9XM71_9ACAR</name>
<dbReference type="GO" id="GO:0048311">
    <property type="term" value="P:mitochondrion distribution"/>
    <property type="evidence" value="ECO:0007669"/>
    <property type="project" value="TreeGrafter"/>
</dbReference>
<dbReference type="GO" id="GO:0017022">
    <property type="term" value="F:myosin binding"/>
    <property type="evidence" value="ECO:0007669"/>
    <property type="project" value="TreeGrafter"/>
</dbReference>
<feature type="compositionally biased region" description="Basic residues" evidence="6">
    <location>
        <begin position="797"/>
        <end position="814"/>
    </location>
</feature>
<evidence type="ECO:0000256" key="1">
    <source>
        <dbReference type="ARBA" id="ARBA00004173"/>
    </source>
</evidence>
<feature type="region of interest" description="Disordered" evidence="6">
    <location>
        <begin position="336"/>
        <end position="369"/>
    </location>
</feature>
<evidence type="ECO:0000256" key="5">
    <source>
        <dbReference type="SAM" id="Coils"/>
    </source>
</evidence>
<evidence type="ECO:0000256" key="4">
    <source>
        <dbReference type="ARBA" id="ARBA00023128"/>
    </source>
</evidence>
<feature type="compositionally biased region" description="Low complexity" evidence="6">
    <location>
        <begin position="429"/>
        <end position="443"/>
    </location>
</feature>
<evidence type="ECO:0000256" key="6">
    <source>
        <dbReference type="SAM" id="MobiDB-lite"/>
    </source>
</evidence>
<sequence length="943" mass="103628">MFDIEEVFSSVVRDDADDDSKSVADEGCHSPFRLQFDRVLSPARLTNLIITGSPDEEEMSNIFEFLCAERLTQMTRTYDDPDALSRLLEEKERDLELAAHIGKSLLDEKRTLQERIESLEQEVQAAQEIVTQLRHDLSLKSGLLAIYQENEDESPAGETPSCGVNLLQKKIKELETENERLKDESAMWTEDLEEEEKRENELIGECVRELNESQRESARLRDELSKRSESSAKQAEEITQLLGQIVDLQKKVREYSIENETLRVNMDVMGQNQQELVDELSECKDKYNNLLCAFQELQEEFRQRKHRSSVGSVGGVGGVAGGAGLPQGHYNKNSHNHQFNHTNGGALAGHPPGTGVGQAKTYSQGTHGPYTKYINPDSLAAELSMSTHTDISEGYHSDDRPATSASNTSPRSPCRRPTQGSASVGGAESDSSLRPSASRRPLSGDFDGISDENESPFPESSQTDDDSQYSSLSSIGLNPVHGKHPMGIGLDLQSPIRGSHCMGGLMGPPQTQSFYDIDEDPTSRCRTPDSILSGFNGFSSGSTTSSMRRYRMPADKLQIIKPLEGSQTLHRWRRLATPAPLGLVGLEERTHGVKTRYAPKSPPIISPSRPSNKSGTPQPPISLDIASFLREVAVDEPLSQPGKSFDHSSCVYTYSTSNVLHPDATQTTPSLQSTKMATSGSTHRSPVQATCGVFNRSSYLSATTTCSVNRSLARLLNERGIHAMVPAVLRDRYGDEGMSATSTPAPSPDQSPPGTPSDESEDDELDTMVPDLVKKNRGIVLRSYRNDGESEDTVSPIRRKSVSRRRSYSRGAKRARQELDTKGLMSRLSRLVQWPFQGYTAADGNPRTVETSYSHTTAVTTTMTAESPAARPTTFKPWSLVPPSNLDTNVTARLMPSMKLPLNRAPNPLLQINTSLIPGNGTGRSRPIGTIGSMRNMRKGALM</sequence>
<feature type="coiled-coil region" evidence="5">
    <location>
        <begin position="102"/>
        <end position="136"/>
    </location>
</feature>
<feature type="region of interest" description="Disordered" evidence="6">
    <location>
        <begin position="661"/>
        <end position="686"/>
    </location>
</feature>
<evidence type="ECO:0000313" key="9">
    <source>
        <dbReference type="Proteomes" id="UP000192247"/>
    </source>
</evidence>
<dbReference type="AlphaFoldDB" id="A0A1V9XM71"/>
<dbReference type="EMBL" id="MNPL01007697">
    <property type="protein sequence ID" value="OQR74610.1"/>
    <property type="molecule type" value="Genomic_DNA"/>
</dbReference>
<dbReference type="Proteomes" id="UP000192247">
    <property type="component" value="Unassembled WGS sequence"/>
</dbReference>
<organism evidence="8 9">
    <name type="scientific">Tropilaelaps mercedesae</name>
    <dbReference type="NCBI Taxonomy" id="418985"/>
    <lineage>
        <taxon>Eukaryota</taxon>
        <taxon>Metazoa</taxon>
        <taxon>Ecdysozoa</taxon>
        <taxon>Arthropoda</taxon>
        <taxon>Chelicerata</taxon>
        <taxon>Arachnida</taxon>
        <taxon>Acari</taxon>
        <taxon>Parasitiformes</taxon>
        <taxon>Mesostigmata</taxon>
        <taxon>Gamasina</taxon>
        <taxon>Dermanyssoidea</taxon>
        <taxon>Laelapidae</taxon>
        <taxon>Tropilaelaps</taxon>
    </lineage>
</organism>
<dbReference type="PANTHER" id="PTHR15751:SF12">
    <property type="entry name" value="TRAFFICKING KINESIN-BINDING PROTEIN MILT"/>
    <property type="match status" value="1"/>
</dbReference>
<gene>
    <name evidence="8" type="ORF">BIW11_08948</name>
</gene>
<feature type="region of interest" description="Disordered" evidence="6">
    <location>
        <begin position="735"/>
        <end position="765"/>
    </location>
</feature>
<dbReference type="GO" id="GO:0005739">
    <property type="term" value="C:mitochondrion"/>
    <property type="evidence" value="ECO:0007669"/>
    <property type="project" value="UniProtKB-SubCell"/>
</dbReference>
<evidence type="ECO:0000256" key="2">
    <source>
        <dbReference type="ARBA" id="ARBA00007007"/>
    </source>
</evidence>
<dbReference type="InterPro" id="IPR006933">
    <property type="entry name" value="HAP1_N"/>
</dbReference>
<evidence type="ECO:0000256" key="3">
    <source>
        <dbReference type="ARBA" id="ARBA00023054"/>
    </source>
</evidence>
<dbReference type="Pfam" id="PF04849">
    <property type="entry name" value="HAP1_N"/>
    <property type="match status" value="1"/>
</dbReference>
<keyword evidence="9" id="KW-1185">Reference proteome</keyword>
<evidence type="ECO:0000259" key="7">
    <source>
        <dbReference type="SMART" id="SM01424"/>
    </source>
</evidence>
<feature type="compositionally biased region" description="Pro residues" evidence="6">
    <location>
        <begin position="745"/>
        <end position="755"/>
    </location>
</feature>
<comment type="similarity">
    <text evidence="2">Belongs to the milton family.</text>
</comment>
<comment type="caution">
    <text evidence="8">The sequence shown here is derived from an EMBL/GenBank/DDBJ whole genome shotgun (WGS) entry which is preliminary data.</text>
</comment>
<dbReference type="PANTHER" id="PTHR15751">
    <property type="entry name" value="TRAFFICKING KINESIN-BINDING PROTEIN"/>
    <property type="match status" value="1"/>
</dbReference>
<dbReference type="GO" id="GO:0031410">
    <property type="term" value="C:cytoplasmic vesicle"/>
    <property type="evidence" value="ECO:0007669"/>
    <property type="project" value="TreeGrafter"/>
</dbReference>
<feature type="region of interest" description="Disordered" evidence="6">
    <location>
        <begin position="596"/>
        <end position="621"/>
    </location>
</feature>
<keyword evidence="3 5" id="KW-0175">Coiled coil</keyword>
<dbReference type="Pfam" id="PF12448">
    <property type="entry name" value="Milton"/>
    <property type="match status" value="1"/>
</dbReference>
<evidence type="ECO:0000313" key="8">
    <source>
        <dbReference type="EMBL" id="OQR74610.1"/>
    </source>
</evidence>
<keyword evidence="4" id="KW-0496">Mitochondrion</keyword>
<dbReference type="InParanoid" id="A0A1V9XM71"/>
<feature type="region of interest" description="Disordered" evidence="6">
    <location>
        <begin position="391"/>
        <end position="480"/>
    </location>
</feature>
<dbReference type="GO" id="GO:0047496">
    <property type="term" value="P:vesicle transport along microtubule"/>
    <property type="evidence" value="ECO:0007669"/>
    <property type="project" value="TreeGrafter"/>
</dbReference>
<feature type="compositionally biased region" description="Basic and acidic residues" evidence="6">
    <location>
        <begin position="391"/>
        <end position="401"/>
    </location>
</feature>
<dbReference type="InterPro" id="IPR051946">
    <property type="entry name" value="Intracell_Traff-Reg"/>
</dbReference>
<dbReference type="SMART" id="SM01424">
    <property type="entry name" value="HAP1_N"/>
    <property type="match status" value="1"/>
</dbReference>
<comment type="subcellular location">
    <subcellularLocation>
        <location evidence="1">Mitochondrion</location>
    </subcellularLocation>
</comment>
<dbReference type="STRING" id="418985.A0A1V9XM71"/>
<dbReference type="FunCoup" id="A0A1V9XM71">
    <property type="interactions" value="611"/>
</dbReference>
<reference evidence="8 9" key="1">
    <citation type="journal article" date="2017" name="Gigascience">
        <title>Draft genome of the honey bee ectoparasitic mite, Tropilaelaps mercedesae, is shaped by the parasitic life history.</title>
        <authorList>
            <person name="Dong X."/>
            <person name="Armstrong S.D."/>
            <person name="Xia D."/>
            <person name="Makepeace B.L."/>
            <person name="Darby A.C."/>
            <person name="Kadowaki T."/>
        </authorList>
    </citation>
    <scope>NUCLEOTIDE SEQUENCE [LARGE SCALE GENOMIC DNA]</scope>
    <source>
        <strain evidence="8">Wuxi-XJTLU</strain>
    </source>
</reference>